<sequence length="165" mass="18842">MYNINDIVVYRRDVCRVVGKQKSSFTGEMCYVLVPYGAVDNSVTMQVPVSNKGGHLRDVVSKERIDELCRSASCMETLESKPANMKSQYAALMKGDSLDDLVCIIKTSYQRNHERLKNHKKLASIDGEYLAKAEKLLYTEMSVAMNLPYDECKKYFEKQVRKYSG</sequence>
<reference evidence="1 2" key="1">
    <citation type="submission" date="2019-08" db="EMBL/GenBank/DDBJ databases">
        <title>In-depth cultivation of the pig gut microbiome towards novel bacterial diversity and tailored functional studies.</title>
        <authorList>
            <person name="Wylensek D."/>
            <person name="Hitch T.C.A."/>
            <person name="Clavel T."/>
        </authorList>
    </citation>
    <scope>NUCLEOTIDE SEQUENCE [LARGE SCALE GENOMIC DNA]</scope>
    <source>
        <strain evidence="1 2">Oil+RF-744-GAM-WT-6</strain>
    </source>
</reference>
<dbReference type="Proteomes" id="UP000461880">
    <property type="component" value="Unassembled WGS sequence"/>
</dbReference>
<dbReference type="EMBL" id="VUMN01000028">
    <property type="protein sequence ID" value="MSS59333.1"/>
    <property type="molecule type" value="Genomic_DNA"/>
</dbReference>
<keyword evidence="2" id="KW-1185">Reference proteome</keyword>
<dbReference type="InterPro" id="IPR042215">
    <property type="entry name" value="CarD-like_C"/>
</dbReference>
<organism evidence="1 2">
    <name type="scientific">Stecheria intestinalis</name>
    <dbReference type="NCBI Taxonomy" id="2606630"/>
    <lineage>
        <taxon>Bacteria</taxon>
        <taxon>Bacillati</taxon>
        <taxon>Bacillota</taxon>
        <taxon>Erysipelotrichia</taxon>
        <taxon>Erysipelotrichales</taxon>
        <taxon>Erysipelotrichaceae</taxon>
        <taxon>Stecheria</taxon>
    </lineage>
</organism>
<protein>
    <recommendedName>
        <fullName evidence="3">CarD-like/TRCF RNAP-interacting domain-containing protein</fullName>
    </recommendedName>
</protein>
<accession>A0A7X2NUF0</accession>
<dbReference type="AlphaFoldDB" id="A0A7X2NUF0"/>
<evidence type="ECO:0008006" key="3">
    <source>
        <dbReference type="Google" id="ProtNLM"/>
    </source>
</evidence>
<dbReference type="Gene3D" id="1.20.58.1290">
    <property type="entry name" value="CarD-like, C-terminal domain"/>
    <property type="match status" value="1"/>
</dbReference>
<comment type="caution">
    <text evidence="1">The sequence shown here is derived from an EMBL/GenBank/DDBJ whole genome shotgun (WGS) entry which is preliminary data.</text>
</comment>
<evidence type="ECO:0000313" key="2">
    <source>
        <dbReference type="Proteomes" id="UP000461880"/>
    </source>
</evidence>
<gene>
    <name evidence="1" type="ORF">FYJ51_10560</name>
</gene>
<proteinExistence type="predicted"/>
<name>A0A7X2NUF0_9FIRM</name>
<dbReference type="Gene3D" id="2.40.10.170">
    <property type="match status" value="1"/>
</dbReference>
<evidence type="ECO:0000313" key="1">
    <source>
        <dbReference type="EMBL" id="MSS59333.1"/>
    </source>
</evidence>
<dbReference type="RefSeq" id="WP_154505549.1">
    <property type="nucleotide sequence ID" value="NZ_JAQXPC010000051.1"/>
</dbReference>